<dbReference type="Proteomes" id="UP000830573">
    <property type="component" value="Segment"/>
</dbReference>
<dbReference type="RefSeq" id="YP_010800864.1">
    <property type="nucleotide sequence ID" value="NC_076910.1"/>
</dbReference>
<proteinExistence type="predicted"/>
<dbReference type="EMBL" id="MT989351">
    <property type="protein sequence ID" value="QSM07157.1"/>
    <property type="molecule type" value="Genomic_RNA"/>
</dbReference>
<organism evidence="1 2">
    <name type="scientific">Snake melon asteroid mosaic virus</name>
    <dbReference type="NCBI Taxonomy" id="870588"/>
    <lineage>
        <taxon>Viruses</taxon>
        <taxon>Riboviria</taxon>
        <taxon>Orthornavirae</taxon>
        <taxon>Pisuviricota</taxon>
        <taxon>Pisoniviricetes</taxon>
        <taxon>Sobelivirales</taxon>
        <taxon>Solemoviridae</taxon>
        <taxon>Sobemovirus</taxon>
        <taxon>Sobemovirus SMAMV</taxon>
    </lineage>
</organism>
<name>A0AAE7UHV9_9VIRU</name>
<evidence type="ECO:0000313" key="1">
    <source>
        <dbReference type="EMBL" id="QSM07157.1"/>
    </source>
</evidence>
<accession>A0AAE7UHV9</accession>
<protein>
    <submittedName>
        <fullName evidence="1">Suppressor of gene silencing</fullName>
    </submittedName>
</protein>
<dbReference type="GeneID" id="80539519"/>
<evidence type="ECO:0000313" key="2">
    <source>
        <dbReference type="Proteomes" id="UP000830573"/>
    </source>
</evidence>
<reference evidence="1" key="1">
    <citation type="journal article" date="2011" name="Plant Dis.">
        <title>Snake melon asteroid mosaic virus, a Tentative New Member of the Genus Sobemovirus Infecting Cucurbits.</title>
        <authorList>
            <person name="Lecoq H."/>
            <person name="Dafalla G."/>
            <person name="Delecolle B."/>
            <person name="Wipf-Scheibel C."/>
            <person name="Desbiez C."/>
        </authorList>
    </citation>
    <scope>NUCLEOTIDE SEQUENCE</scope>
    <source>
        <strain evidence="1">Su95-67</strain>
    </source>
</reference>
<keyword evidence="2" id="KW-1185">Reference proteome</keyword>
<sequence>MPIRLSIELCETQYAFTNSQGVDYFLRSPTGIPIEKKVYLSGIPSYVETEVKLFGVHDSSSNLNVAFLTNCETCSCLFYTECEIKNTRILVESDKYRYSQRRPVFKTDDEYDVFLPNEWVCNHCIREAILADTPFENDPQPDPDSPLDAPELDAEDIDYEIVRLADRINLLR</sequence>
<reference evidence="1" key="2">
    <citation type="submission" date="2020-09" db="EMBL/GenBank/DDBJ databases">
        <authorList>
            <person name="Desbiez C."/>
            <person name="Verdin E."/>
        </authorList>
    </citation>
    <scope>NUCLEOTIDE SEQUENCE</scope>
    <source>
        <strain evidence="1">Su95-67</strain>
    </source>
</reference>
<dbReference type="KEGG" id="vg:80539519"/>